<dbReference type="RefSeq" id="WP_053550712.1">
    <property type="nucleotide sequence ID" value="NZ_CP010802.1"/>
</dbReference>
<dbReference type="PROSITE" id="PS51257">
    <property type="entry name" value="PROKAR_LIPOPROTEIN"/>
    <property type="match status" value="1"/>
</dbReference>
<dbReference type="OrthoDB" id="5393976at2"/>
<dbReference type="Pfam" id="PF10646">
    <property type="entry name" value="Germane"/>
    <property type="match status" value="1"/>
</dbReference>
<dbReference type="EMBL" id="CP010802">
    <property type="protein sequence ID" value="ALC16629.1"/>
    <property type="molecule type" value="Genomic_DNA"/>
</dbReference>
<evidence type="ECO:0000313" key="3">
    <source>
        <dbReference type="EMBL" id="ALC16629.1"/>
    </source>
</evidence>
<accession>A0A0M3QFQ3</accession>
<keyword evidence="1" id="KW-0732">Signal</keyword>
<evidence type="ECO:0000259" key="2">
    <source>
        <dbReference type="SMART" id="SM00909"/>
    </source>
</evidence>
<protein>
    <recommendedName>
        <fullName evidence="2">GerMN domain-containing protein</fullName>
    </recommendedName>
</protein>
<feature type="domain" description="GerMN" evidence="2">
    <location>
        <begin position="85"/>
        <end position="173"/>
    </location>
</feature>
<gene>
    <name evidence="3" type="ORF">DSOUD_1857</name>
</gene>
<evidence type="ECO:0000256" key="1">
    <source>
        <dbReference type="SAM" id="SignalP"/>
    </source>
</evidence>
<dbReference type="PATRIC" id="fig|1603606.3.peg.2013"/>
<organism evidence="3 4">
    <name type="scientific">Desulfuromonas soudanensis</name>
    <dbReference type="NCBI Taxonomy" id="1603606"/>
    <lineage>
        <taxon>Bacteria</taxon>
        <taxon>Pseudomonadati</taxon>
        <taxon>Thermodesulfobacteriota</taxon>
        <taxon>Desulfuromonadia</taxon>
        <taxon>Desulfuromonadales</taxon>
        <taxon>Desulfuromonadaceae</taxon>
        <taxon>Desulfuromonas</taxon>
    </lineage>
</organism>
<keyword evidence="4" id="KW-1185">Reference proteome</keyword>
<proteinExistence type="predicted"/>
<sequence length="292" mass="31513">MTTKIRILLLLLAVAFFGATACQKESSVATQGTIKANQAYLNHFGEPPVPEKGECFARVGFYPLKGSTGKVAAMPFFLFRQEDQLPLLLERLAGNEAGYLSRNQLFNPFPPGSSVRLVSQTGGTVDLDISLKESPSAESVAAMAASLTETATQFEGIERVRIAVNGASLPGMPEGGFAHDAGRVESPGLPTLLLVVGAWEKGAQDPEEILADFDRPVKIESFSLMDASGQKIRGDYFTSAFDMAVIIHPENPSAIRKGMTLRAEWRVVDRLGRKGEGAGNFTLERHDHAEGF</sequence>
<dbReference type="STRING" id="1603606.DSOUD_1857"/>
<dbReference type="AlphaFoldDB" id="A0A0M3QFQ3"/>
<dbReference type="KEGG" id="des:DSOUD_1857"/>
<reference evidence="3 4" key="1">
    <citation type="submission" date="2015-07" db="EMBL/GenBank/DDBJ databases">
        <title>Isolation and Genomic Characterization of a Novel Halophilic Metal-Reducing Deltaproteobacterium from the Deep Subsurface.</title>
        <authorList>
            <person name="Badalamenti J.P."/>
            <person name="Summers Z.M."/>
            <person name="Gralnick J.A."/>
            <person name="Bond D.R."/>
        </authorList>
    </citation>
    <scope>NUCLEOTIDE SEQUENCE [LARGE SCALE GENOMIC DNA]</scope>
    <source>
        <strain evidence="3 4">WTL</strain>
    </source>
</reference>
<name>A0A0M3QFQ3_9BACT</name>
<dbReference type="InterPro" id="IPR019606">
    <property type="entry name" value="GerMN"/>
</dbReference>
<evidence type="ECO:0000313" key="4">
    <source>
        <dbReference type="Proteomes" id="UP000057158"/>
    </source>
</evidence>
<feature type="chain" id="PRO_5005787588" description="GerMN domain-containing protein" evidence="1">
    <location>
        <begin position="22"/>
        <end position="292"/>
    </location>
</feature>
<dbReference type="Proteomes" id="UP000057158">
    <property type="component" value="Chromosome"/>
</dbReference>
<dbReference type="SMART" id="SM00909">
    <property type="entry name" value="Germane"/>
    <property type="match status" value="1"/>
</dbReference>
<feature type="signal peptide" evidence="1">
    <location>
        <begin position="1"/>
        <end position="21"/>
    </location>
</feature>